<organism evidence="6 7">
    <name type="scientific">Acinetobacter rongchengensis</name>
    <dbReference type="NCBI Taxonomy" id="2419601"/>
    <lineage>
        <taxon>Bacteria</taxon>
        <taxon>Pseudomonadati</taxon>
        <taxon>Pseudomonadota</taxon>
        <taxon>Gammaproteobacteria</taxon>
        <taxon>Moraxellales</taxon>
        <taxon>Moraxellaceae</taxon>
        <taxon>Acinetobacter</taxon>
    </lineage>
</organism>
<evidence type="ECO:0000313" key="7">
    <source>
        <dbReference type="Proteomes" id="UP000280405"/>
    </source>
</evidence>
<dbReference type="EMBL" id="RAXT01000011">
    <property type="protein sequence ID" value="RKG38394.1"/>
    <property type="molecule type" value="Genomic_DNA"/>
</dbReference>
<evidence type="ECO:0000313" key="6">
    <source>
        <dbReference type="EMBL" id="RKG38394.1"/>
    </source>
</evidence>
<dbReference type="OrthoDB" id="9786771at2"/>
<evidence type="ECO:0000256" key="4">
    <source>
        <dbReference type="ARBA" id="ARBA00022517"/>
    </source>
</evidence>
<sequence length="187" mass="20985">MSANTFPAQIEPFKWAEQGFKWSGTLPLSRFVRISREAVGPIDDQLITIDCKLSMDAYHRIVWLDGRVETSVPMECQRCLESVEIPLVSDVHIALVDDESLIERLDEDADFIVLGESEATTKGDYVTNTPATVDLLALLEDELLLLMPLSPKHDACEHKHQPAVQDIVEEKRDNPFDVLASLKGKLN</sequence>
<evidence type="ECO:0000256" key="5">
    <source>
        <dbReference type="ARBA" id="ARBA00031841"/>
    </source>
</evidence>
<dbReference type="GO" id="GO:0042254">
    <property type="term" value="P:ribosome biogenesis"/>
    <property type="evidence" value="ECO:0007669"/>
    <property type="project" value="UniProtKB-KW"/>
</dbReference>
<comment type="similarity">
    <text evidence="2">Belongs to the DUF177 domain family.</text>
</comment>
<evidence type="ECO:0000256" key="3">
    <source>
        <dbReference type="ARBA" id="ARBA00015716"/>
    </source>
</evidence>
<comment type="caution">
    <text evidence="6">The sequence shown here is derived from an EMBL/GenBank/DDBJ whole genome shotgun (WGS) entry which is preliminary data.</text>
</comment>
<dbReference type="PANTHER" id="PTHR38099:SF1">
    <property type="entry name" value="LARGE RIBOSOMAL RNA SUBUNIT ACCUMULATION PROTEIN YCED"/>
    <property type="match status" value="1"/>
</dbReference>
<dbReference type="AlphaFoldDB" id="A0A3A8F7P4"/>
<dbReference type="Proteomes" id="UP000280405">
    <property type="component" value="Unassembled WGS sequence"/>
</dbReference>
<gene>
    <name evidence="6" type="ORF">D7V20_07630</name>
</gene>
<dbReference type="RefSeq" id="WP_120383713.1">
    <property type="nucleotide sequence ID" value="NZ_RAXT01000011.1"/>
</dbReference>
<keyword evidence="7" id="KW-1185">Reference proteome</keyword>
<dbReference type="InterPro" id="IPR003772">
    <property type="entry name" value="YceD"/>
</dbReference>
<evidence type="ECO:0000256" key="1">
    <source>
        <dbReference type="ARBA" id="ARBA00002868"/>
    </source>
</evidence>
<proteinExistence type="inferred from homology"/>
<reference evidence="6 7" key="1">
    <citation type="submission" date="2018-09" db="EMBL/GenBank/DDBJ databases">
        <title>The draft genome of Acinetobacter spp. strains.</title>
        <authorList>
            <person name="Qin J."/>
            <person name="Feng Y."/>
            <person name="Zong Z."/>
        </authorList>
    </citation>
    <scope>NUCLEOTIDE SEQUENCE [LARGE SCALE GENOMIC DNA]</scope>
    <source>
        <strain evidence="6 7">WCHAc060115</strain>
    </source>
</reference>
<dbReference type="InterPro" id="IPR039255">
    <property type="entry name" value="YceD_bac"/>
</dbReference>
<name>A0A3A8F7P4_9GAMM</name>
<keyword evidence="4" id="KW-0690">Ribosome biogenesis</keyword>
<evidence type="ECO:0000256" key="2">
    <source>
        <dbReference type="ARBA" id="ARBA00010740"/>
    </source>
</evidence>
<dbReference type="GO" id="GO:0005829">
    <property type="term" value="C:cytosol"/>
    <property type="evidence" value="ECO:0007669"/>
    <property type="project" value="TreeGrafter"/>
</dbReference>
<accession>A0A3A8F7P4</accession>
<comment type="function">
    <text evidence="1">Plays a role in synthesis, processing and/or stability of 23S rRNA.</text>
</comment>
<protein>
    <recommendedName>
        <fullName evidence="3">Large ribosomal RNA subunit accumulation protein YceD</fullName>
    </recommendedName>
    <alternativeName>
        <fullName evidence="5">23S rRNA accumulation protein YceD</fullName>
    </alternativeName>
</protein>
<dbReference type="PANTHER" id="PTHR38099">
    <property type="entry name" value="LARGE RIBOSOMAL RNA SUBUNIT ACCUMULATION PROTEIN YCED"/>
    <property type="match status" value="1"/>
</dbReference>
<dbReference type="Pfam" id="PF02620">
    <property type="entry name" value="YceD"/>
    <property type="match status" value="1"/>
</dbReference>